<protein>
    <submittedName>
        <fullName evidence="5">Trypsin-like serine protease</fullName>
    </submittedName>
</protein>
<dbReference type="PANTHER" id="PTHR15462:SF8">
    <property type="entry name" value="SERINE PROTEASE"/>
    <property type="match status" value="1"/>
</dbReference>
<evidence type="ECO:0000256" key="3">
    <source>
        <dbReference type="SAM" id="SignalP"/>
    </source>
</evidence>
<proteinExistence type="predicted"/>
<dbReference type="PROSITE" id="PS00134">
    <property type="entry name" value="TRYPSIN_HIS"/>
    <property type="match status" value="1"/>
</dbReference>
<dbReference type="PANTHER" id="PTHR15462">
    <property type="entry name" value="SERINE PROTEASE"/>
    <property type="match status" value="1"/>
</dbReference>
<dbReference type="GO" id="GO:0006508">
    <property type="term" value="P:proteolysis"/>
    <property type="evidence" value="ECO:0007669"/>
    <property type="project" value="UniProtKB-KW"/>
</dbReference>
<feature type="chain" id="PRO_5018715605" evidence="3">
    <location>
        <begin position="21"/>
        <end position="268"/>
    </location>
</feature>
<sequence>MKPAALFFGLLAGLAAPAGAEGLRRLETGTDSRGWEAVGRLDLGGTGFCTAALIAPDLILTAAHCLRERESGAPVPVTRMEFRAGWRNGRAAAYRQIRRAAAHPDYLWSPEEDASRVRYDIALLELDQPIRLPSLKPYDTGKSPERGAEVGVVSYARDRSEAASLQDLCHVLSRQSGMLVMSCDVDFGSSGAPVFSLRSDGLAEVVSVVAAKAELEGRKVALGSDLEGVIPVLKSALSDEEFHRRPAGSLPQMTDEPKASTGAKFLRP</sequence>
<dbReference type="SUPFAM" id="SSF50494">
    <property type="entry name" value="Trypsin-like serine proteases"/>
    <property type="match status" value="1"/>
</dbReference>
<dbReference type="GO" id="GO:0004252">
    <property type="term" value="F:serine-type endopeptidase activity"/>
    <property type="evidence" value="ECO:0007669"/>
    <property type="project" value="InterPro"/>
</dbReference>
<keyword evidence="5" id="KW-0378">Hydrolase</keyword>
<dbReference type="Pfam" id="PF13365">
    <property type="entry name" value="Trypsin_2"/>
    <property type="match status" value="1"/>
</dbReference>
<organism evidence="5 6">
    <name type="scientific">Falsigemmobacter intermedius</name>
    <dbReference type="NCBI Taxonomy" id="1553448"/>
    <lineage>
        <taxon>Bacteria</taxon>
        <taxon>Pseudomonadati</taxon>
        <taxon>Pseudomonadota</taxon>
        <taxon>Alphaproteobacteria</taxon>
        <taxon>Rhodobacterales</taxon>
        <taxon>Paracoccaceae</taxon>
        <taxon>Falsigemmobacter</taxon>
    </lineage>
</organism>
<keyword evidence="1 3" id="KW-0732">Signal</keyword>
<evidence type="ECO:0000313" key="5">
    <source>
        <dbReference type="EMBL" id="RWY43354.1"/>
    </source>
</evidence>
<dbReference type="InterPro" id="IPR009003">
    <property type="entry name" value="Peptidase_S1_PA"/>
</dbReference>
<dbReference type="InterPro" id="IPR018114">
    <property type="entry name" value="TRYPSIN_HIS"/>
</dbReference>
<dbReference type="Proteomes" id="UP000287168">
    <property type="component" value="Unassembled WGS sequence"/>
</dbReference>
<dbReference type="AlphaFoldDB" id="A0A3S3YH40"/>
<dbReference type="InterPro" id="IPR001254">
    <property type="entry name" value="Trypsin_dom"/>
</dbReference>
<evidence type="ECO:0000259" key="4">
    <source>
        <dbReference type="PROSITE" id="PS50240"/>
    </source>
</evidence>
<evidence type="ECO:0000256" key="2">
    <source>
        <dbReference type="SAM" id="MobiDB-lite"/>
    </source>
</evidence>
<evidence type="ECO:0000313" key="6">
    <source>
        <dbReference type="Proteomes" id="UP000287168"/>
    </source>
</evidence>
<feature type="signal peptide" evidence="3">
    <location>
        <begin position="1"/>
        <end position="20"/>
    </location>
</feature>
<feature type="region of interest" description="Disordered" evidence="2">
    <location>
        <begin position="243"/>
        <end position="268"/>
    </location>
</feature>
<dbReference type="PROSITE" id="PS50240">
    <property type="entry name" value="TRYPSIN_DOM"/>
    <property type="match status" value="1"/>
</dbReference>
<keyword evidence="5" id="KW-0645">Protease</keyword>
<keyword evidence="6" id="KW-1185">Reference proteome</keyword>
<accession>A0A3S3YH40</accession>
<feature type="domain" description="Peptidase S1" evidence="4">
    <location>
        <begin position="10"/>
        <end position="238"/>
    </location>
</feature>
<dbReference type="PRINTS" id="PR00722">
    <property type="entry name" value="CHYMOTRYPSIN"/>
</dbReference>
<reference evidence="5 6" key="1">
    <citation type="journal article" date="2015" name="Int. J. Syst. Evol. Microbiol.">
        <title>Gemmobacter intermedius sp. nov., isolated from a white stork (Ciconia ciconia).</title>
        <authorList>
            <person name="Kampfer P."/>
            <person name="Jerzak L."/>
            <person name="Wilharm G."/>
            <person name="Golke J."/>
            <person name="Busse H.J."/>
            <person name="Glaeser S.P."/>
        </authorList>
    </citation>
    <scope>NUCLEOTIDE SEQUENCE [LARGE SCALE GENOMIC DNA]</scope>
    <source>
        <strain evidence="5 6">119/4</strain>
    </source>
</reference>
<gene>
    <name evidence="5" type="ORF">EP867_05290</name>
</gene>
<evidence type="ECO:0000256" key="1">
    <source>
        <dbReference type="ARBA" id="ARBA00022729"/>
    </source>
</evidence>
<dbReference type="OrthoDB" id="267336at2"/>
<dbReference type="InterPro" id="IPR050966">
    <property type="entry name" value="Glutamyl_endopeptidase"/>
</dbReference>
<dbReference type="InterPro" id="IPR001314">
    <property type="entry name" value="Peptidase_S1A"/>
</dbReference>
<dbReference type="Gene3D" id="2.40.10.10">
    <property type="entry name" value="Trypsin-like serine proteases"/>
    <property type="match status" value="2"/>
</dbReference>
<comment type="caution">
    <text evidence="5">The sequence shown here is derived from an EMBL/GenBank/DDBJ whole genome shotgun (WGS) entry which is preliminary data.</text>
</comment>
<dbReference type="InterPro" id="IPR043504">
    <property type="entry name" value="Peptidase_S1_PA_chymotrypsin"/>
</dbReference>
<dbReference type="EMBL" id="SBLC01000005">
    <property type="protein sequence ID" value="RWY43354.1"/>
    <property type="molecule type" value="Genomic_DNA"/>
</dbReference>
<name>A0A3S3YH40_9RHOB</name>